<proteinExistence type="predicted"/>
<dbReference type="PANTHER" id="PTHR33930">
    <property type="entry name" value="ALKYL HYDROPEROXIDE REDUCTASE AHPD"/>
    <property type="match status" value="1"/>
</dbReference>
<dbReference type="Pfam" id="PF02627">
    <property type="entry name" value="CMD"/>
    <property type="match status" value="1"/>
</dbReference>
<sequence>MTPREQQIRDHFIARRGYWRPWVEALLKTRPDFVQAYADYAGEAVAQGPLTPRMVELIYVALDASATHLYANGLRTHMDLALKAGATEADLMDVFALLSAQGLECVRAGADILAEELGVATSGDGLAALSPAYARTLRDFEQALERPGGLKPVERAIIRTALFACFTGFQEGGLRRAIRQALDLGAAQGELLQAIQLGAHLSVHGTAMGAQLFTSATPET</sequence>
<keyword evidence="3" id="KW-1185">Reference proteome</keyword>
<reference evidence="3" key="1">
    <citation type="journal article" date="2019" name="Int. J. Syst. Evol. Microbiol.">
        <title>The Global Catalogue of Microorganisms (GCM) 10K type strain sequencing project: providing services to taxonomists for standard genome sequencing and annotation.</title>
        <authorList>
            <consortium name="The Broad Institute Genomics Platform"/>
            <consortium name="The Broad Institute Genome Sequencing Center for Infectious Disease"/>
            <person name="Wu L."/>
            <person name="Ma J."/>
        </authorList>
    </citation>
    <scope>NUCLEOTIDE SEQUENCE [LARGE SCALE GENOMIC DNA]</scope>
    <source>
        <strain evidence="3">CGMCC 1.15419</strain>
    </source>
</reference>
<evidence type="ECO:0000313" key="2">
    <source>
        <dbReference type="EMBL" id="GGF79317.1"/>
    </source>
</evidence>
<evidence type="ECO:0000259" key="1">
    <source>
        <dbReference type="Pfam" id="PF02627"/>
    </source>
</evidence>
<dbReference type="InterPro" id="IPR029032">
    <property type="entry name" value="AhpD-like"/>
</dbReference>
<name>A0ABQ1VM36_9RHOB</name>
<comment type="caution">
    <text evidence="2">The sequence shown here is derived from an EMBL/GenBank/DDBJ whole genome shotgun (WGS) entry which is preliminary data.</text>
</comment>
<gene>
    <name evidence="2" type="ORF">GCM10011402_34960</name>
</gene>
<dbReference type="InterPro" id="IPR003779">
    <property type="entry name" value="CMD-like"/>
</dbReference>
<dbReference type="Gene3D" id="1.20.1290.10">
    <property type="entry name" value="AhpD-like"/>
    <property type="match status" value="2"/>
</dbReference>
<dbReference type="EMBL" id="BMIV01000023">
    <property type="protein sequence ID" value="GGF79317.1"/>
    <property type="molecule type" value="Genomic_DNA"/>
</dbReference>
<organism evidence="2 3">
    <name type="scientific">Paracoccus acridae</name>
    <dbReference type="NCBI Taxonomy" id="1795310"/>
    <lineage>
        <taxon>Bacteria</taxon>
        <taxon>Pseudomonadati</taxon>
        <taxon>Pseudomonadota</taxon>
        <taxon>Alphaproteobacteria</taxon>
        <taxon>Rhodobacterales</taxon>
        <taxon>Paracoccaceae</taxon>
        <taxon>Paracoccus</taxon>
    </lineage>
</organism>
<dbReference type="PANTHER" id="PTHR33930:SF2">
    <property type="entry name" value="BLR3452 PROTEIN"/>
    <property type="match status" value="1"/>
</dbReference>
<protein>
    <recommendedName>
        <fullName evidence="1">Carboxymuconolactone decarboxylase-like domain-containing protein</fullName>
    </recommendedName>
</protein>
<feature type="domain" description="Carboxymuconolactone decarboxylase-like" evidence="1">
    <location>
        <begin position="31"/>
        <end position="98"/>
    </location>
</feature>
<dbReference type="RefSeq" id="WP_188716870.1">
    <property type="nucleotide sequence ID" value="NZ_BMIV01000023.1"/>
</dbReference>
<dbReference type="SUPFAM" id="SSF69118">
    <property type="entry name" value="AhpD-like"/>
    <property type="match status" value="1"/>
</dbReference>
<dbReference type="Proteomes" id="UP000640509">
    <property type="component" value="Unassembled WGS sequence"/>
</dbReference>
<evidence type="ECO:0000313" key="3">
    <source>
        <dbReference type="Proteomes" id="UP000640509"/>
    </source>
</evidence>
<accession>A0ABQ1VM36</accession>